<evidence type="ECO:0000313" key="2">
    <source>
        <dbReference type="EMBL" id="MXV18268.1"/>
    </source>
</evidence>
<feature type="transmembrane region" description="Helical" evidence="1">
    <location>
        <begin position="160"/>
        <end position="178"/>
    </location>
</feature>
<feature type="transmembrane region" description="Helical" evidence="1">
    <location>
        <begin position="133"/>
        <end position="153"/>
    </location>
</feature>
<sequence>MTRKASLLTLMAPLIFFEAYLLLTVLLFRFGPWQYYNRGSNEILFFALLYQAALAGGYLLAHAIYRAPVQQAGNFRRLFTLSLLVNLLIFPLTSLARTGFPVPDVLGGLRSPGEAYARSLTYRESGAGAVIEYLRILLGPVLYLYFPLAVFYWTKLSSRARFWSVTLVVMNMALFVAMGTNKAIGDYAVTVPILLLTAVAAGLIRLNAKRVVLGGVIVVALAGMFTSFFSATMNSRAGSSIVSGYFPPGNTRVDAQNLLLQGVPESGRTLVVGLSNYITQGYFAMGLALREPFVPLYGLGTSPFVLRQYETLTGLSGLEEQTYPARIEKYGWLKDRYWSSMYLWLASDLGFWGIPIFCLLLGMMLYTTWRDAIEARDVWALNLVALHIIVVFYFSSNNQIGQSGEALWTYLAIFFMWITSRQGIRITLSSRRSL</sequence>
<keyword evidence="1" id="KW-1133">Transmembrane helix</keyword>
<feature type="transmembrane region" description="Helical" evidence="1">
    <location>
        <begin position="407"/>
        <end position="424"/>
    </location>
</feature>
<protein>
    <recommendedName>
        <fullName evidence="4">Oligosaccharide repeat unit polymerase</fullName>
    </recommendedName>
</protein>
<reference evidence="2 3" key="1">
    <citation type="submission" date="2019-11" db="EMBL/GenBank/DDBJ databases">
        <title>Genome sequence of Deinococcus xianganensis Y35, AI-2 producing algicidal bacterium, isolated from lake water.</title>
        <authorList>
            <person name="Li Y."/>
        </authorList>
    </citation>
    <scope>NUCLEOTIDE SEQUENCE [LARGE SCALE GENOMIC DNA]</scope>
    <source>
        <strain evidence="2 3">Y35</strain>
    </source>
</reference>
<dbReference type="RefSeq" id="WP_160976013.1">
    <property type="nucleotide sequence ID" value="NZ_WVHK01000002.1"/>
</dbReference>
<feature type="transmembrane region" description="Helical" evidence="1">
    <location>
        <begin position="211"/>
        <end position="231"/>
    </location>
</feature>
<evidence type="ECO:0008006" key="4">
    <source>
        <dbReference type="Google" id="ProtNLM"/>
    </source>
</evidence>
<dbReference type="AlphaFoldDB" id="A0A6I4YB84"/>
<proteinExistence type="predicted"/>
<keyword evidence="1" id="KW-0472">Membrane</keyword>
<keyword evidence="3" id="KW-1185">Reference proteome</keyword>
<name>A0A6I4YB84_9DEIO</name>
<evidence type="ECO:0000256" key="1">
    <source>
        <dbReference type="SAM" id="Phobius"/>
    </source>
</evidence>
<keyword evidence="1" id="KW-0812">Transmembrane</keyword>
<feature type="transmembrane region" description="Helical" evidence="1">
    <location>
        <begin position="184"/>
        <end position="204"/>
    </location>
</feature>
<organism evidence="2 3">
    <name type="scientific">Deinococcus xianganensis</name>
    <dbReference type="NCBI Taxonomy" id="1507289"/>
    <lineage>
        <taxon>Bacteria</taxon>
        <taxon>Thermotogati</taxon>
        <taxon>Deinococcota</taxon>
        <taxon>Deinococci</taxon>
        <taxon>Deinococcales</taxon>
        <taxon>Deinococcaceae</taxon>
        <taxon>Deinococcus</taxon>
    </lineage>
</organism>
<feature type="transmembrane region" description="Helical" evidence="1">
    <location>
        <begin position="7"/>
        <end position="31"/>
    </location>
</feature>
<accession>A0A6I4YB84</accession>
<feature type="transmembrane region" description="Helical" evidence="1">
    <location>
        <begin position="341"/>
        <end position="366"/>
    </location>
</feature>
<feature type="transmembrane region" description="Helical" evidence="1">
    <location>
        <begin position="43"/>
        <end position="65"/>
    </location>
</feature>
<gene>
    <name evidence="2" type="ORF">GLX28_01270</name>
</gene>
<evidence type="ECO:0000313" key="3">
    <source>
        <dbReference type="Proteomes" id="UP000430519"/>
    </source>
</evidence>
<comment type="caution">
    <text evidence="2">The sequence shown here is derived from an EMBL/GenBank/DDBJ whole genome shotgun (WGS) entry which is preliminary data.</text>
</comment>
<dbReference type="EMBL" id="WVHK01000002">
    <property type="protein sequence ID" value="MXV18268.1"/>
    <property type="molecule type" value="Genomic_DNA"/>
</dbReference>
<feature type="transmembrane region" description="Helical" evidence="1">
    <location>
        <begin position="77"/>
        <end position="96"/>
    </location>
</feature>
<dbReference type="Proteomes" id="UP000430519">
    <property type="component" value="Unassembled WGS sequence"/>
</dbReference>
<feature type="transmembrane region" description="Helical" evidence="1">
    <location>
        <begin position="378"/>
        <end position="395"/>
    </location>
</feature>